<feature type="transmembrane region" description="Helical" evidence="6">
    <location>
        <begin position="154"/>
        <end position="174"/>
    </location>
</feature>
<dbReference type="GO" id="GO:0140359">
    <property type="term" value="F:ABC-type transporter activity"/>
    <property type="evidence" value="ECO:0007669"/>
    <property type="project" value="InterPro"/>
</dbReference>
<reference evidence="7 8" key="1">
    <citation type="submission" date="2019-02" db="EMBL/GenBank/DDBJ databases">
        <title>Genomic Encyclopedia of Type Strains, Phase IV (KMG-IV): sequencing the most valuable type-strain genomes for metagenomic binning, comparative biology and taxonomic classification.</title>
        <authorList>
            <person name="Goeker M."/>
        </authorList>
    </citation>
    <scope>NUCLEOTIDE SEQUENCE [LARGE SCALE GENOMIC DNA]</scope>
    <source>
        <strain evidence="7 8">DSM 18116</strain>
    </source>
</reference>
<evidence type="ECO:0000256" key="5">
    <source>
        <dbReference type="ARBA" id="ARBA00023136"/>
    </source>
</evidence>
<name>A0A4Q7MSU5_9BACT</name>
<dbReference type="PANTHER" id="PTHR30294:SF29">
    <property type="entry name" value="MULTIDRUG ABC TRANSPORTER PERMEASE YBHS-RELATED"/>
    <property type="match status" value="1"/>
</dbReference>
<comment type="subcellular location">
    <subcellularLocation>
        <location evidence="1">Cell membrane</location>
        <topology evidence="1">Multi-pass membrane protein</topology>
    </subcellularLocation>
</comment>
<dbReference type="GO" id="GO:0005886">
    <property type="term" value="C:plasma membrane"/>
    <property type="evidence" value="ECO:0007669"/>
    <property type="project" value="UniProtKB-SubCell"/>
</dbReference>
<dbReference type="RefSeq" id="WP_130541544.1">
    <property type="nucleotide sequence ID" value="NZ_CP042431.1"/>
</dbReference>
<keyword evidence="8" id="KW-1185">Reference proteome</keyword>
<keyword evidence="2" id="KW-1003">Cell membrane</keyword>
<evidence type="ECO:0000256" key="6">
    <source>
        <dbReference type="SAM" id="Phobius"/>
    </source>
</evidence>
<dbReference type="PANTHER" id="PTHR30294">
    <property type="entry name" value="MEMBRANE COMPONENT OF ABC TRANSPORTER YHHJ-RELATED"/>
    <property type="match status" value="1"/>
</dbReference>
<evidence type="ECO:0000256" key="4">
    <source>
        <dbReference type="ARBA" id="ARBA00022989"/>
    </source>
</evidence>
<evidence type="ECO:0000313" key="7">
    <source>
        <dbReference type="EMBL" id="RZS71004.1"/>
    </source>
</evidence>
<dbReference type="Proteomes" id="UP000293874">
    <property type="component" value="Unassembled WGS sequence"/>
</dbReference>
<evidence type="ECO:0000256" key="2">
    <source>
        <dbReference type="ARBA" id="ARBA00022475"/>
    </source>
</evidence>
<dbReference type="AlphaFoldDB" id="A0A4Q7MSU5"/>
<dbReference type="EMBL" id="SGXA01000002">
    <property type="protein sequence ID" value="RZS71004.1"/>
    <property type="molecule type" value="Genomic_DNA"/>
</dbReference>
<dbReference type="OrthoDB" id="615609at2"/>
<proteinExistence type="predicted"/>
<feature type="transmembrane region" description="Helical" evidence="6">
    <location>
        <begin position="758"/>
        <end position="776"/>
    </location>
</feature>
<feature type="transmembrane region" description="Helical" evidence="6">
    <location>
        <begin position="77"/>
        <end position="97"/>
    </location>
</feature>
<feature type="transmembrane region" description="Helical" evidence="6">
    <location>
        <begin position="124"/>
        <end position="148"/>
    </location>
</feature>
<keyword evidence="5 6" id="KW-0472">Membrane</keyword>
<evidence type="ECO:0000313" key="8">
    <source>
        <dbReference type="Proteomes" id="UP000293874"/>
    </source>
</evidence>
<evidence type="ECO:0000256" key="3">
    <source>
        <dbReference type="ARBA" id="ARBA00022692"/>
    </source>
</evidence>
<feature type="transmembrane region" description="Helical" evidence="6">
    <location>
        <begin position="181"/>
        <end position="199"/>
    </location>
</feature>
<accession>A0A4Q7MSU5</accession>
<dbReference type="Pfam" id="PF12679">
    <property type="entry name" value="ABC2_membrane_2"/>
    <property type="match status" value="1"/>
</dbReference>
<feature type="transmembrane region" description="Helical" evidence="6">
    <location>
        <begin position="269"/>
        <end position="286"/>
    </location>
</feature>
<organism evidence="7 8">
    <name type="scientific">Pseudobacter ginsenosidimutans</name>
    <dbReference type="NCBI Taxonomy" id="661488"/>
    <lineage>
        <taxon>Bacteria</taxon>
        <taxon>Pseudomonadati</taxon>
        <taxon>Bacteroidota</taxon>
        <taxon>Chitinophagia</taxon>
        <taxon>Chitinophagales</taxon>
        <taxon>Chitinophagaceae</taxon>
        <taxon>Pseudobacter</taxon>
    </lineage>
</organism>
<gene>
    <name evidence="7" type="ORF">EV199_2904</name>
</gene>
<dbReference type="InterPro" id="IPR051449">
    <property type="entry name" value="ABC-2_transporter_component"/>
</dbReference>
<keyword evidence="4 6" id="KW-1133">Transmembrane helix</keyword>
<feature type="transmembrane region" description="Helical" evidence="6">
    <location>
        <begin position="12"/>
        <end position="36"/>
    </location>
</feature>
<sequence length="781" mass="89168">MKLILKIARTEIRNLFFSPVAWFLALIFMVICAIYYGETIAMMANYQDSLQKTNPNFKGFPFAITGGLFMNVSENGFIGNIFSNLYLFIPLLTMGLINREFNSGTVKLLYSSPVQLNQIVWGKYLAIMAYNMFLLTIMLMFMIVGAFSIKDIDYGHLLAGLLAFYLVVCAYTAIGMFMSSITNYQIVSAIATFILLYALQRIGGLWQNYDFVRDLTYFMSISGRAERMVAGLVTTRDVMYYVLIAYMFVAFSYLSLRHGRELVSKSVKVARYLFVFITVMVVGYLSSRPGYIGYWDATRIKINTINEVTQDIIRNMQEEPLEVTLYTNLFDPGMGFHNTKPANRNKYIWGFWDPYMRFKPNMDFKYVLYYDVKDGDSAVYRQMPNMTLDSIAKEYAKMYEVNLNRFLPPAAIRKQIDLNAENMRAVMKLTYKGKSIYLRTYEDAKYWPDEDHVAAALKRLATDSIPKVYASVGNLERSIHKKGEREYNLFTIEKLSRSALINNGFEIDTINLNEKDVPADANVLLLADPKTELNQAVRSRVQQYMDKGGNMLISGEPGKQHVLNPLIRSTGTSLMPGTLVQISKDETPDKVMPYMTYDYTWLITPFSTRMQQIRKSIGKGDSLYSLNPGAAGVSYADSGFRMHRMWVTAPERKVWAKAGQLVTDSTAPVFTASEGDYRLDSFNVAVALERKVGDKSQRIVLTGDADYLSAVRHFLHFSGEDYLKWMVHESYPISFDMKDVKDNLLTITLTAARTQKLVLVWILPAALLILGSLILLRRKRQ</sequence>
<feature type="transmembrane region" description="Helical" evidence="6">
    <location>
        <begin position="238"/>
        <end position="257"/>
    </location>
</feature>
<comment type="caution">
    <text evidence="7">The sequence shown here is derived from an EMBL/GenBank/DDBJ whole genome shotgun (WGS) entry which is preliminary data.</text>
</comment>
<keyword evidence="3 6" id="KW-0812">Transmembrane</keyword>
<protein>
    <submittedName>
        <fullName evidence="7">ABC-2 type transport system permease protein</fullName>
    </submittedName>
</protein>
<evidence type="ECO:0000256" key="1">
    <source>
        <dbReference type="ARBA" id="ARBA00004651"/>
    </source>
</evidence>